<gene>
    <name evidence="1" type="ORF">F4821DRAFT_242542</name>
</gene>
<evidence type="ECO:0000313" key="1">
    <source>
        <dbReference type="EMBL" id="KAI6084585.1"/>
    </source>
</evidence>
<reference evidence="1 2" key="1">
    <citation type="journal article" date="2022" name="New Phytol.">
        <title>Ecological generalism drives hyperdiversity of secondary metabolite gene clusters in xylarialean endophytes.</title>
        <authorList>
            <person name="Franco M.E.E."/>
            <person name="Wisecaver J.H."/>
            <person name="Arnold A.E."/>
            <person name="Ju Y.M."/>
            <person name="Slot J.C."/>
            <person name="Ahrendt S."/>
            <person name="Moore L.P."/>
            <person name="Eastman K.E."/>
            <person name="Scott K."/>
            <person name="Konkel Z."/>
            <person name="Mondo S.J."/>
            <person name="Kuo A."/>
            <person name="Hayes R.D."/>
            <person name="Haridas S."/>
            <person name="Andreopoulos B."/>
            <person name="Riley R."/>
            <person name="LaButti K."/>
            <person name="Pangilinan J."/>
            <person name="Lipzen A."/>
            <person name="Amirebrahimi M."/>
            <person name="Yan J."/>
            <person name="Adam C."/>
            <person name="Keymanesh K."/>
            <person name="Ng V."/>
            <person name="Louie K."/>
            <person name="Northen T."/>
            <person name="Drula E."/>
            <person name="Henrissat B."/>
            <person name="Hsieh H.M."/>
            <person name="Youens-Clark K."/>
            <person name="Lutzoni F."/>
            <person name="Miadlikowska J."/>
            <person name="Eastwood D.C."/>
            <person name="Hamelin R.C."/>
            <person name="Grigoriev I.V."/>
            <person name="U'Ren J.M."/>
        </authorList>
    </citation>
    <scope>NUCLEOTIDE SEQUENCE [LARGE SCALE GENOMIC DNA]</scope>
    <source>
        <strain evidence="1 2">ER1909</strain>
    </source>
</reference>
<proteinExistence type="predicted"/>
<sequence length="380" mass="41059">MASPTVYNPSLTLPAYITSPPTAQYTPGPGCVDPEDHWVVVTSCYANALGEDYTLQPSPDWLTCQLTQFGPPENTPRSCYIPYTAQTVVDAETTFYSGCPSGYTGASTFAYSYSDGLENDFNIYCCPTQYNFNVDGYGKSDFKEFTTERDGVSYYVGYPLPGCATSYISELSGSKIAVQTDYNTYGWEKRQVGNVPWDYLYGTMYAEIQTFSYTVFMSTHTCYGDCYDWRSYYFSGGIQPPFTTPVEEPTTTTAIEEPTTTTPVEESTTSALTLSESEAETSLIEESSSIEETSELPISTTSAQTTSSSDGGGLPSVTSSVESTPTPTPSESNENITLSSTSSPSTTTTTANVPTGSAALVIPAHAILLGFFVLLIALQN</sequence>
<dbReference type="EMBL" id="MU394335">
    <property type="protein sequence ID" value="KAI6084585.1"/>
    <property type="molecule type" value="Genomic_DNA"/>
</dbReference>
<dbReference type="Proteomes" id="UP001497680">
    <property type="component" value="Unassembled WGS sequence"/>
</dbReference>
<protein>
    <submittedName>
        <fullName evidence="1">Uncharacterized protein</fullName>
    </submittedName>
</protein>
<comment type="caution">
    <text evidence="1">The sequence shown here is derived from an EMBL/GenBank/DDBJ whole genome shotgun (WGS) entry which is preliminary data.</text>
</comment>
<evidence type="ECO:0000313" key="2">
    <source>
        <dbReference type="Proteomes" id="UP001497680"/>
    </source>
</evidence>
<organism evidence="1 2">
    <name type="scientific">Hypoxylon rubiginosum</name>
    <dbReference type="NCBI Taxonomy" id="110542"/>
    <lineage>
        <taxon>Eukaryota</taxon>
        <taxon>Fungi</taxon>
        <taxon>Dikarya</taxon>
        <taxon>Ascomycota</taxon>
        <taxon>Pezizomycotina</taxon>
        <taxon>Sordariomycetes</taxon>
        <taxon>Xylariomycetidae</taxon>
        <taxon>Xylariales</taxon>
        <taxon>Hypoxylaceae</taxon>
        <taxon>Hypoxylon</taxon>
    </lineage>
</organism>
<accession>A0ACC0CVV4</accession>
<name>A0ACC0CVV4_9PEZI</name>
<keyword evidence="2" id="KW-1185">Reference proteome</keyword>